<feature type="domain" description="ABC transmembrane type-1" evidence="10">
    <location>
        <begin position="89"/>
        <end position="295"/>
    </location>
</feature>
<dbReference type="InterPro" id="IPR035906">
    <property type="entry name" value="MetI-like_sf"/>
</dbReference>
<dbReference type="PANTHER" id="PTHR42929">
    <property type="entry name" value="INNER MEMBRANE ABC TRANSPORTER PERMEASE PROTEIN YDCU-RELATED-RELATED"/>
    <property type="match status" value="1"/>
</dbReference>
<feature type="region of interest" description="Disordered" evidence="9">
    <location>
        <begin position="1"/>
        <end position="21"/>
    </location>
</feature>
<evidence type="ECO:0000256" key="6">
    <source>
        <dbReference type="ARBA" id="ARBA00022989"/>
    </source>
</evidence>
<protein>
    <submittedName>
        <fullName evidence="11">ABC transporter permease</fullName>
    </submittedName>
</protein>
<comment type="caution">
    <text evidence="11">The sequence shown here is derived from an EMBL/GenBank/DDBJ whole genome shotgun (WGS) entry which is preliminary data.</text>
</comment>
<feature type="transmembrane region" description="Helical" evidence="8">
    <location>
        <begin position="126"/>
        <end position="149"/>
    </location>
</feature>
<dbReference type="PROSITE" id="PS50928">
    <property type="entry name" value="ABC_TM1"/>
    <property type="match status" value="1"/>
</dbReference>
<keyword evidence="4" id="KW-1003">Cell membrane</keyword>
<proteinExistence type="inferred from homology"/>
<dbReference type="GO" id="GO:0005886">
    <property type="term" value="C:plasma membrane"/>
    <property type="evidence" value="ECO:0007669"/>
    <property type="project" value="UniProtKB-SubCell"/>
</dbReference>
<comment type="similarity">
    <text evidence="2">Belongs to the binding-protein-dependent transport system permease family. CysTW subfamily.</text>
</comment>
<keyword evidence="3 8" id="KW-0813">Transport</keyword>
<dbReference type="Gene3D" id="1.10.3720.10">
    <property type="entry name" value="MetI-like"/>
    <property type="match status" value="1"/>
</dbReference>
<feature type="transmembrane region" description="Helical" evidence="8">
    <location>
        <begin position="85"/>
        <end position="114"/>
    </location>
</feature>
<name>A0A853FVA3_9BURK</name>
<feature type="compositionally biased region" description="Low complexity" evidence="9">
    <location>
        <begin position="10"/>
        <end position="21"/>
    </location>
</feature>
<dbReference type="RefSeq" id="WP_180153345.1">
    <property type="nucleotide sequence ID" value="NZ_JACCEM010000001.1"/>
</dbReference>
<dbReference type="SUPFAM" id="SSF161098">
    <property type="entry name" value="MetI-like"/>
    <property type="match status" value="1"/>
</dbReference>
<evidence type="ECO:0000256" key="9">
    <source>
        <dbReference type="SAM" id="MobiDB-lite"/>
    </source>
</evidence>
<feature type="transmembrane region" description="Helical" evidence="8">
    <location>
        <begin position="246"/>
        <end position="265"/>
    </location>
</feature>
<feature type="transmembrane region" description="Helical" evidence="8">
    <location>
        <begin position="219"/>
        <end position="240"/>
    </location>
</feature>
<evidence type="ECO:0000256" key="5">
    <source>
        <dbReference type="ARBA" id="ARBA00022692"/>
    </source>
</evidence>
<feature type="transmembrane region" description="Helical" evidence="8">
    <location>
        <begin position="169"/>
        <end position="191"/>
    </location>
</feature>
<evidence type="ECO:0000313" key="11">
    <source>
        <dbReference type="EMBL" id="NYT48087.1"/>
    </source>
</evidence>
<reference evidence="11 12" key="1">
    <citation type="submission" date="2020-07" db="EMBL/GenBank/DDBJ databases">
        <title>Taxonomic revisions and descriptions of new bacterial species based on genomic comparisons in the high-G+C-content subgroup of the family Alcaligenaceae.</title>
        <authorList>
            <person name="Szabo A."/>
            <person name="Felfoldi T."/>
        </authorList>
    </citation>
    <scope>NUCLEOTIDE SEQUENCE [LARGE SCALE GENOMIC DNA]</scope>
    <source>
        <strain evidence="11 12">LMG 24012</strain>
    </source>
</reference>
<sequence>MGATTATTLSGPGRQPGSPRPALLSRGAVSNTLMAGPMVVLMLAGYVLPGLLMLSVSLGGALGSWPFQSPMEIDQYRKIFSSSYFWGVMGFTLLVSVGVALLNAFLAYPVALFLARSRSRWNGVCFLITFTPLAVGMNMLTMGWLVMLGKNGVLNALIQGLGLSQEPLPLIYGIGAVVAGLAHISFTFMVLPLESVLRGVNPALELASRSLGASRWRTFLTVTLPLSWEGLAAGMLIVFMQSCGAFVIPLLLGGSSTIMLPVSIWEQMTVANDRASGAALAMMLTFVALVALALQLRYFNVLKEPNKT</sequence>
<dbReference type="CDD" id="cd06261">
    <property type="entry name" value="TM_PBP2"/>
    <property type="match status" value="1"/>
</dbReference>
<dbReference type="Pfam" id="PF00528">
    <property type="entry name" value="BPD_transp_1"/>
    <property type="match status" value="1"/>
</dbReference>
<keyword evidence="5 8" id="KW-0812">Transmembrane</keyword>
<evidence type="ECO:0000256" key="8">
    <source>
        <dbReference type="RuleBase" id="RU363032"/>
    </source>
</evidence>
<evidence type="ECO:0000313" key="12">
    <source>
        <dbReference type="Proteomes" id="UP000559809"/>
    </source>
</evidence>
<evidence type="ECO:0000256" key="3">
    <source>
        <dbReference type="ARBA" id="ARBA00022448"/>
    </source>
</evidence>
<keyword evidence="6 8" id="KW-1133">Transmembrane helix</keyword>
<dbReference type="InterPro" id="IPR000515">
    <property type="entry name" value="MetI-like"/>
</dbReference>
<dbReference type="PANTHER" id="PTHR42929:SF5">
    <property type="entry name" value="ABC TRANSPORTER PERMEASE PROTEIN"/>
    <property type="match status" value="1"/>
</dbReference>
<evidence type="ECO:0000256" key="4">
    <source>
        <dbReference type="ARBA" id="ARBA00022475"/>
    </source>
</evidence>
<gene>
    <name evidence="11" type="ORF">H0A72_02075</name>
</gene>
<evidence type="ECO:0000256" key="2">
    <source>
        <dbReference type="ARBA" id="ARBA00007069"/>
    </source>
</evidence>
<dbReference type="EMBL" id="JACCEM010000001">
    <property type="protein sequence ID" value="NYT48087.1"/>
    <property type="molecule type" value="Genomic_DNA"/>
</dbReference>
<comment type="subcellular location">
    <subcellularLocation>
        <location evidence="1 8">Cell membrane</location>
        <topology evidence="1 8">Multi-pass membrane protein</topology>
    </subcellularLocation>
</comment>
<keyword evidence="7 8" id="KW-0472">Membrane</keyword>
<feature type="transmembrane region" description="Helical" evidence="8">
    <location>
        <begin position="277"/>
        <end position="298"/>
    </location>
</feature>
<accession>A0A853FVA3</accession>
<evidence type="ECO:0000256" key="7">
    <source>
        <dbReference type="ARBA" id="ARBA00023136"/>
    </source>
</evidence>
<dbReference type="GO" id="GO:0055085">
    <property type="term" value="P:transmembrane transport"/>
    <property type="evidence" value="ECO:0007669"/>
    <property type="project" value="InterPro"/>
</dbReference>
<dbReference type="Proteomes" id="UP000559809">
    <property type="component" value="Unassembled WGS sequence"/>
</dbReference>
<evidence type="ECO:0000259" key="10">
    <source>
        <dbReference type="PROSITE" id="PS50928"/>
    </source>
</evidence>
<dbReference type="AlphaFoldDB" id="A0A853FVA3"/>
<keyword evidence="12" id="KW-1185">Reference proteome</keyword>
<evidence type="ECO:0000256" key="1">
    <source>
        <dbReference type="ARBA" id="ARBA00004651"/>
    </source>
</evidence>
<feature type="transmembrane region" description="Helical" evidence="8">
    <location>
        <begin position="39"/>
        <end position="65"/>
    </location>
</feature>
<organism evidence="11 12">
    <name type="scientific">Parapusillimonas granuli</name>
    <dbReference type="NCBI Taxonomy" id="380911"/>
    <lineage>
        <taxon>Bacteria</taxon>
        <taxon>Pseudomonadati</taxon>
        <taxon>Pseudomonadota</taxon>
        <taxon>Betaproteobacteria</taxon>
        <taxon>Burkholderiales</taxon>
        <taxon>Alcaligenaceae</taxon>
        <taxon>Parapusillimonas</taxon>
    </lineage>
</organism>